<dbReference type="Proteomes" id="UP000481872">
    <property type="component" value="Unassembled WGS sequence"/>
</dbReference>
<dbReference type="SUPFAM" id="SSF141571">
    <property type="entry name" value="Pentapeptide repeat-like"/>
    <property type="match status" value="1"/>
</dbReference>
<protein>
    <recommendedName>
        <fullName evidence="2">Potassium channel domain-containing protein</fullName>
    </recommendedName>
</protein>
<reference evidence="3 4" key="1">
    <citation type="submission" date="2020-02" db="EMBL/GenBank/DDBJ databases">
        <title>Genome assembly of a novel Clostridium senegalense strain.</title>
        <authorList>
            <person name="Gupta T.B."/>
            <person name="Jauregui R."/>
            <person name="Maclean P."/>
            <person name="Nawarathana A."/>
            <person name="Brightwell G."/>
        </authorList>
    </citation>
    <scope>NUCLEOTIDE SEQUENCE [LARGE SCALE GENOMIC DNA]</scope>
    <source>
        <strain evidence="3 4">AGRFS4</strain>
    </source>
</reference>
<keyword evidence="4" id="KW-1185">Reference proteome</keyword>
<dbReference type="Gene3D" id="1.10.287.70">
    <property type="match status" value="1"/>
</dbReference>
<evidence type="ECO:0000256" key="1">
    <source>
        <dbReference type="SAM" id="Phobius"/>
    </source>
</evidence>
<dbReference type="InterPro" id="IPR001646">
    <property type="entry name" value="5peptide_repeat"/>
</dbReference>
<feature type="domain" description="Potassium channel" evidence="2">
    <location>
        <begin position="285"/>
        <end position="343"/>
    </location>
</feature>
<evidence type="ECO:0000313" key="3">
    <source>
        <dbReference type="EMBL" id="NEU06283.1"/>
    </source>
</evidence>
<evidence type="ECO:0000313" key="4">
    <source>
        <dbReference type="Proteomes" id="UP000481872"/>
    </source>
</evidence>
<dbReference type="AlphaFoldDB" id="A0A6M0H889"/>
<dbReference type="Pfam" id="PF07885">
    <property type="entry name" value="Ion_trans_2"/>
    <property type="match status" value="1"/>
</dbReference>
<name>A0A6M0H889_9CLOT</name>
<dbReference type="EMBL" id="JAAGPU010000039">
    <property type="protein sequence ID" value="NEU06283.1"/>
    <property type="molecule type" value="Genomic_DNA"/>
</dbReference>
<feature type="transmembrane region" description="Helical" evidence="1">
    <location>
        <begin position="290"/>
        <end position="309"/>
    </location>
</feature>
<dbReference type="Gene3D" id="2.160.20.80">
    <property type="entry name" value="E3 ubiquitin-protein ligase SopA"/>
    <property type="match status" value="1"/>
</dbReference>
<sequence length="344" mass="40080">MKIGKKRVLIAENGVIELKEFKKERKENLDFTGIKYRRCTFLNIDFKNVRFENVIFEKCTFQFCTFTNCSIASNSILGIYNTELINLNFSNCNLKNIIIRKSYLKTIAFKDTFLGQCNLVKNSYEKVKFIDECILTNCLIKGTRKRFDIQFINNRKNSRLNLASYVGGFNYNIIDFFNKGRPEFYNEISNSYLAFANQYLKNDLGDKYGYCFYESKKADHKTLKGWRKLKSFASYWVCGYGEKPFRAFSFSLIIVLICSILYLFGGVRIEDKVIQYNLNNVFSKSFLTDFLYCFHFSLVTFATVGYGNITPEGTISIIIANTEIMFGVLMIAIWTSTLVRKMTR</sequence>
<dbReference type="SUPFAM" id="SSF81324">
    <property type="entry name" value="Voltage-gated potassium channels"/>
    <property type="match status" value="1"/>
</dbReference>
<keyword evidence="1" id="KW-0472">Membrane</keyword>
<dbReference type="RefSeq" id="WP_010297965.1">
    <property type="nucleotide sequence ID" value="NZ_CABKRL010000005.1"/>
</dbReference>
<feature type="transmembrane region" description="Helical" evidence="1">
    <location>
        <begin position="247"/>
        <end position="269"/>
    </location>
</feature>
<proteinExistence type="predicted"/>
<evidence type="ECO:0000259" key="2">
    <source>
        <dbReference type="Pfam" id="PF07885"/>
    </source>
</evidence>
<feature type="transmembrane region" description="Helical" evidence="1">
    <location>
        <begin position="315"/>
        <end position="339"/>
    </location>
</feature>
<keyword evidence="1" id="KW-0812">Transmembrane</keyword>
<dbReference type="Pfam" id="PF13576">
    <property type="entry name" value="Pentapeptide_3"/>
    <property type="match status" value="1"/>
</dbReference>
<accession>A0A6M0H889</accession>
<organism evidence="3 4">
    <name type="scientific">Clostridium senegalense</name>
    <dbReference type="NCBI Taxonomy" id="1465809"/>
    <lineage>
        <taxon>Bacteria</taxon>
        <taxon>Bacillati</taxon>
        <taxon>Bacillota</taxon>
        <taxon>Clostridia</taxon>
        <taxon>Eubacteriales</taxon>
        <taxon>Clostridiaceae</taxon>
        <taxon>Clostridium</taxon>
    </lineage>
</organism>
<gene>
    <name evidence="3" type="ORF">G3M99_15830</name>
</gene>
<dbReference type="InterPro" id="IPR013099">
    <property type="entry name" value="K_chnl_dom"/>
</dbReference>
<keyword evidence="1" id="KW-1133">Transmembrane helix</keyword>
<comment type="caution">
    <text evidence="3">The sequence shown here is derived from an EMBL/GenBank/DDBJ whole genome shotgun (WGS) entry which is preliminary data.</text>
</comment>